<dbReference type="AlphaFoldDB" id="A0A8J3ZD57"/>
<evidence type="ECO:0000313" key="2">
    <source>
        <dbReference type="EMBL" id="GIJ61799.1"/>
    </source>
</evidence>
<keyword evidence="3" id="KW-1185">Reference proteome</keyword>
<dbReference type="Proteomes" id="UP000612585">
    <property type="component" value="Unassembled WGS sequence"/>
</dbReference>
<evidence type="ECO:0000256" key="1">
    <source>
        <dbReference type="SAM" id="Phobius"/>
    </source>
</evidence>
<dbReference type="RefSeq" id="WP_204006979.1">
    <property type="nucleotide sequence ID" value="NZ_BOPG01000071.1"/>
</dbReference>
<protein>
    <submittedName>
        <fullName evidence="2">Uncharacterized protein</fullName>
    </submittedName>
</protein>
<proteinExistence type="predicted"/>
<dbReference type="EMBL" id="BOPG01000071">
    <property type="protein sequence ID" value="GIJ61799.1"/>
    <property type="molecule type" value="Genomic_DNA"/>
</dbReference>
<sequence>MDSRTRRVRRQTLDVGDLRGARRDAVRAAVGGLCARSFAGERGAELMDLMFDTDTGIIRRIQLFRDAADGADRVVGFVCALRQDVRLDGRVVTVFRAVAAIEPEHRHRNRTALFALREAARLRLRHPWRPAYLLTPIIHPSSYTALARFSRRLYPSPRRPHDPALDRLVVALADLVDPFGPAHGPLLRERRISVRDAPVLDTPYARFYVAVNPRFAEGCGLLVLVPLAITDLLSFVARRTMTVLRRSAR</sequence>
<gene>
    <name evidence="2" type="ORF">Vau01_093150</name>
</gene>
<keyword evidence="1" id="KW-1133">Transmembrane helix</keyword>
<organism evidence="2 3">
    <name type="scientific">Virgisporangium aurantiacum</name>
    <dbReference type="NCBI Taxonomy" id="175570"/>
    <lineage>
        <taxon>Bacteria</taxon>
        <taxon>Bacillati</taxon>
        <taxon>Actinomycetota</taxon>
        <taxon>Actinomycetes</taxon>
        <taxon>Micromonosporales</taxon>
        <taxon>Micromonosporaceae</taxon>
        <taxon>Virgisporangium</taxon>
    </lineage>
</organism>
<evidence type="ECO:0000313" key="3">
    <source>
        <dbReference type="Proteomes" id="UP000612585"/>
    </source>
</evidence>
<accession>A0A8J3ZD57</accession>
<keyword evidence="1" id="KW-0812">Transmembrane</keyword>
<keyword evidence="1" id="KW-0472">Membrane</keyword>
<feature type="transmembrane region" description="Helical" evidence="1">
    <location>
        <begin position="215"/>
        <end position="237"/>
    </location>
</feature>
<comment type="caution">
    <text evidence="2">The sequence shown here is derived from an EMBL/GenBank/DDBJ whole genome shotgun (WGS) entry which is preliminary data.</text>
</comment>
<name>A0A8J3ZD57_9ACTN</name>
<reference evidence="2" key="1">
    <citation type="submission" date="2021-01" db="EMBL/GenBank/DDBJ databases">
        <title>Whole genome shotgun sequence of Virgisporangium aurantiacum NBRC 16421.</title>
        <authorList>
            <person name="Komaki H."/>
            <person name="Tamura T."/>
        </authorList>
    </citation>
    <scope>NUCLEOTIDE SEQUENCE</scope>
    <source>
        <strain evidence="2">NBRC 16421</strain>
    </source>
</reference>